<dbReference type="Proteomes" id="UP000011529">
    <property type="component" value="Unassembled WGS sequence"/>
</dbReference>
<proteinExistence type="predicted"/>
<comment type="caution">
    <text evidence="1">The sequence shown here is derived from an EMBL/GenBank/DDBJ whole genome shotgun (WGS) entry which is preliminary data.</text>
</comment>
<protein>
    <submittedName>
        <fullName evidence="1">Uncharacterized protein</fullName>
    </submittedName>
</protein>
<reference evidence="1" key="2">
    <citation type="journal article" date="2013" name="Mar. Genomics">
        <title>Expression of sulfatases in Rhodopirellula baltica and the diversity of sulfatases in the genus Rhodopirellula.</title>
        <authorList>
            <person name="Wegner C.E."/>
            <person name="Richter-Heitmann T."/>
            <person name="Klindworth A."/>
            <person name="Klockow C."/>
            <person name="Richter M."/>
            <person name="Achstetter T."/>
            <person name="Glockner F.O."/>
            <person name="Harder J."/>
        </authorList>
    </citation>
    <scope>NUCLEOTIDE SEQUENCE [LARGE SCALE GENOMIC DNA]</scope>
    <source>
        <strain evidence="1">6C</strain>
    </source>
</reference>
<dbReference type="EMBL" id="ANMO01000259">
    <property type="protein sequence ID" value="EMB13456.1"/>
    <property type="molecule type" value="Genomic_DNA"/>
</dbReference>
<organism evidence="1 2">
    <name type="scientific">Rhodopirellula europaea 6C</name>
    <dbReference type="NCBI Taxonomy" id="1263867"/>
    <lineage>
        <taxon>Bacteria</taxon>
        <taxon>Pseudomonadati</taxon>
        <taxon>Planctomycetota</taxon>
        <taxon>Planctomycetia</taxon>
        <taxon>Pirellulales</taxon>
        <taxon>Pirellulaceae</taxon>
        <taxon>Rhodopirellula</taxon>
    </lineage>
</organism>
<evidence type="ECO:0000313" key="1">
    <source>
        <dbReference type="EMBL" id="EMB13456.1"/>
    </source>
</evidence>
<sequence length="42" mass="4470">MAVYGQHDRLPAIESAIALPRPHRGDFKDAGDGVLPAIDSLV</sequence>
<reference evidence="1" key="1">
    <citation type="submission" date="2012-11" db="EMBL/GenBank/DDBJ databases">
        <title>Permanent draft genomes of Rhodopirellula europaea strain SH398 and 6C.</title>
        <authorList>
            <person name="Richter M."/>
            <person name="Richter-Heitmann T."/>
            <person name="Frank C."/>
            <person name="Harder J."/>
            <person name="Glockner F.O."/>
        </authorList>
    </citation>
    <scope>NUCLEOTIDE SEQUENCE</scope>
    <source>
        <strain evidence="1">6C</strain>
    </source>
</reference>
<accession>M2A3B5</accession>
<keyword evidence="2" id="KW-1185">Reference proteome</keyword>
<dbReference type="AlphaFoldDB" id="M2A3B5"/>
<name>M2A3B5_9BACT</name>
<gene>
    <name evidence="1" type="ORF">RE6C_05814</name>
</gene>
<evidence type="ECO:0000313" key="2">
    <source>
        <dbReference type="Proteomes" id="UP000011529"/>
    </source>
</evidence>